<name>A0A5M6CLR3_9BACT</name>
<dbReference type="RefSeq" id="WP_150030734.1">
    <property type="nucleotide sequence ID" value="NZ_VWSH01000001.1"/>
</dbReference>
<reference evidence="1 2" key="1">
    <citation type="submission" date="2019-09" db="EMBL/GenBank/DDBJ databases">
        <title>Genome sequence and assembly of Taibaiella sp.</title>
        <authorList>
            <person name="Chhetri G."/>
        </authorList>
    </citation>
    <scope>NUCLEOTIDE SEQUENCE [LARGE SCALE GENOMIC DNA]</scope>
    <source>
        <strain evidence="1 2">KVB11</strain>
    </source>
</reference>
<protein>
    <submittedName>
        <fullName evidence="1">Uncharacterized protein</fullName>
    </submittedName>
</protein>
<proteinExistence type="predicted"/>
<comment type="caution">
    <text evidence="1">The sequence shown here is derived from an EMBL/GenBank/DDBJ whole genome shotgun (WGS) entry which is preliminary data.</text>
</comment>
<keyword evidence="2" id="KW-1185">Reference proteome</keyword>
<gene>
    <name evidence="1" type="ORF">F0919_00380</name>
</gene>
<dbReference type="AlphaFoldDB" id="A0A5M6CLR3"/>
<evidence type="ECO:0000313" key="1">
    <source>
        <dbReference type="EMBL" id="KAA5536161.1"/>
    </source>
</evidence>
<sequence>MNTLNVIKDSTDSAICYIADEKTSQFKLDNQFSEFKPVDQQLATNVLSEYGAFVEYGAKDTPSFIFTKANSEDWFIAQVEIKNNKIEMEERDDKQL</sequence>
<organism evidence="1 2">
    <name type="scientific">Taibaiella lutea</name>
    <dbReference type="NCBI Taxonomy" id="2608001"/>
    <lineage>
        <taxon>Bacteria</taxon>
        <taxon>Pseudomonadati</taxon>
        <taxon>Bacteroidota</taxon>
        <taxon>Chitinophagia</taxon>
        <taxon>Chitinophagales</taxon>
        <taxon>Chitinophagaceae</taxon>
        <taxon>Taibaiella</taxon>
    </lineage>
</organism>
<evidence type="ECO:0000313" key="2">
    <source>
        <dbReference type="Proteomes" id="UP000323632"/>
    </source>
</evidence>
<accession>A0A5M6CLR3</accession>
<dbReference type="Proteomes" id="UP000323632">
    <property type="component" value="Unassembled WGS sequence"/>
</dbReference>
<dbReference type="EMBL" id="VWSH01000001">
    <property type="protein sequence ID" value="KAA5536161.1"/>
    <property type="molecule type" value="Genomic_DNA"/>
</dbReference>